<dbReference type="AlphaFoldDB" id="A0A7W7RMZ3"/>
<organism evidence="2 3">
    <name type="scientific">Lipingzhangella halophila</name>
    <dbReference type="NCBI Taxonomy" id="1783352"/>
    <lineage>
        <taxon>Bacteria</taxon>
        <taxon>Bacillati</taxon>
        <taxon>Actinomycetota</taxon>
        <taxon>Actinomycetes</taxon>
        <taxon>Streptosporangiales</taxon>
        <taxon>Nocardiopsidaceae</taxon>
        <taxon>Lipingzhangella</taxon>
    </lineage>
</organism>
<evidence type="ECO:0000313" key="3">
    <source>
        <dbReference type="Proteomes" id="UP000523007"/>
    </source>
</evidence>
<dbReference type="Proteomes" id="UP000523007">
    <property type="component" value="Unassembled WGS sequence"/>
</dbReference>
<keyword evidence="3" id="KW-1185">Reference proteome</keyword>
<accession>A0A7W7RMZ3</accession>
<sequence>MRPRSFRFPRPRWRVVSAAVLGVVALAATSVVAVSTARSYTPSPLQQPRAEIAADALPRLAFLRAELEADAGERMQELFPEGYFFTHALYGLSWVNVGMLQPGERDRALREARWALERLEAPAGTAPFPQEADPPHGVYHAGWTAWLRGRIVELAGGPQDAAAEAEALRSETAVLRDAFDAALDSGTPYLTAYPGQAWPVDSVVAVAALRQDDRLHGTDSHDATVERWTGAVRDHLDPRTGLIPHAVDPESGKPVEGARGSSQSLLLRFLAEVDPEWAARDYRTFRARFGSEITMVPGIREHPAGDDSPGDVDSGPLVLGLSASASAVALGDAVLFDDEQSAAELTGLAEATGMAVEFGGKRRYAGGLLPVGDAFLVWSQTADGEHAATAGEPSNAEPSWWRLPWHVATTAVLALLWYAAVRSWRVARSGGAAPHPVTAPVAGPPRGRGTRSRG</sequence>
<protein>
    <submittedName>
        <fullName evidence="2">Uncharacterized protein</fullName>
    </submittedName>
</protein>
<evidence type="ECO:0000256" key="1">
    <source>
        <dbReference type="SAM" id="MobiDB-lite"/>
    </source>
</evidence>
<dbReference type="EMBL" id="JACHJT010000002">
    <property type="protein sequence ID" value="MBB4934941.1"/>
    <property type="molecule type" value="Genomic_DNA"/>
</dbReference>
<comment type="caution">
    <text evidence="2">The sequence shown here is derived from an EMBL/GenBank/DDBJ whole genome shotgun (WGS) entry which is preliminary data.</text>
</comment>
<proteinExistence type="predicted"/>
<reference evidence="2 3" key="1">
    <citation type="submission" date="2020-08" db="EMBL/GenBank/DDBJ databases">
        <title>Sequencing the genomes of 1000 actinobacteria strains.</title>
        <authorList>
            <person name="Klenk H.-P."/>
        </authorList>
    </citation>
    <scope>NUCLEOTIDE SEQUENCE [LARGE SCALE GENOMIC DNA]</scope>
    <source>
        <strain evidence="2 3">DSM 102030</strain>
    </source>
</reference>
<evidence type="ECO:0000313" key="2">
    <source>
        <dbReference type="EMBL" id="MBB4934941.1"/>
    </source>
</evidence>
<gene>
    <name evidence="2" type="ORF">F4561_005835</name>
</gene>
<dbReference type="RefSeq" id="WP_184584692.1">
    <property type="nucleotide sequence ID" value="NZ_JACHJT010000002.1"/>
</dbReference>
<name>A0A7W7RMZ3_9ACTN</name>
<feature type="region of interest" description="Disordered" evidence="1">
    <location>
        <begin position="430"/>
        <end position="454"/>
    </location>
</feature>